<dbReference type="GO" id="GO:0051539">
    <property type="term" value="F:4 iron, 4 sulfur cluster binding"/>
    <property type="evidence" value="ECO:0007669"/>
    <property type="project" value="TreeGrafter"/>
</dbReference>
<proteinExistence type="inferred from homology"/>
<dbReference type="HAMAP" id="MF_02040">
    <property type="entry name" value="Mrp_NBP35"/>
    <property type="match status" value="1"/>
</dbReference>
<gene>
    <name evidence="8" type="ORF">ICT70_10580</name>
</gene>
<reference evidence="8" key="1">
    <citation type="submission" date="2020-09" db="EMBL/GenBank/DDBJ databases">
        <title>Pelobacter alkaliphilus sp. nov., a novel anaerobic arsenate-reducing bacterium from terrestrial mud volcano.</title>
        <authorList>
            <person name="Khomyakova M.A."/>
            <person name="Merkel A.Y."/>
            <person name="Slobodkin A.I."/>
        </authorList>
    </citation>
    <scope>NUCLEOTIDE SEQUENCE</scope>
    <source>
        <strain evidence="8">M08fum</strain>
    </source>
</reference>
<keyword evidence="5 6" id="KW-0411">Iron-sulfur</keyword>
<accession>A0A8J6QXV0</accession>
<sequence length="290" mass="29963">MSHCDSCQDSSCSVKQPGNPQDQQQQMQKALALRMCTVKQKIVVMSGKGGVGKSTTAVNLALALAKAGKRVGLLDIDLHGPSLPTMFGVRGERPVMDEEGIHPLEVHGVKLMSLGLLLPGDGSATIMRGPMKHGAIMQLLADVVWGDLDFLLLDCPPGTGDEPLSAVQLLGNKTAAVVVTTPQDVALSDVEKSLSFCRELNLPVVGLVENMSGFICPHCGESSPIFKQGGAAGLAEKTGVALLAQVPLDPAVVVAGDAGEPHIISHPDAIGSKALDAVAAAVIKFTADAA</sequence>
<dbReference type="InterPro" id="IPR033756">
    <property type="entry name" value="YlxH/NBP35"/>
</dbReference>
<dbReference type="GO" id="GO:0005524">
    <property type="term" value="F:ATP binding"/>
    <property type="evidence" value="ECO:0007669"/>
    <property type="project" value="UniProtKB-UniRule"/>
</dbReference>
<evidence type="ECO:0000256" key="3">
    <source>
        <dbReference type="ARBA" id="ARBA00022840"/>
    </source>
</evidence>
<name>A0A8J6QXV0_9BACT</name>
<dbReference type="PANTHER" id="PTHR42961">
    <property type="entry name" value="IRON-SULFUR PROTEIN NUBPL"/>
    <property type="match status" value="1"/>
</dbReference>
<feature type="binding site" evidence="6">
    <location>
        <begin position="47"/>
        <end position="54"/>
    </location>
    <ligand>
        <name>ATP</name>
        <dbReference type="ChEBI" id="CHEBI:30616"/>
    </ligand>
</feature>
<protein>
    <recommendedName>
        <fullName evidence="6">Iron-sulfur cluster carrier protein</fullName>
    </recommendedName>
</protein>
<dbReference type="GO" id="GO:0016887">
    <property type="term" value="F:ATP hydrolysis activity"/>
    <property type="evidence" value="ECO:0007669"/>
    <property type="project" value="UniProtKB-UniRule"/>
</dbReference>
<dbReference type="InterPro" id="IPR019591">
    <property type="entry name" value="Mrp/NBP35_ATP-bd"/>
</dbReference>
<keyword evidence="1 6" id="KW-0479">Metal-binding</keyword>
<keyword evidence="3 6" id="KW-0067">ATP-binding</keyword>
<dbReference type="InterPro" id="IPR000808">
    <property type="entry name" value="Mrp-like_CS"/>
</dbReference>
<evidence type="ECO:0000256" key="5">
    <source>
        <dbReference type="ARBA" id="ARBA00023014"/>
    </source>
</evidence>
<feature type="region of interest" description="Disordered" evidence="7">
    <location>
        <begin position="1"/>
        <end position="27"/>
    </location>
</feature>
<dbReference type="PROSITE" id="PS01215">
    <property type="entry name" value="MRP"/>
    <property type="match status" value="1"/>
</dbReference>
<comment type="subunit">
    <text evidence="6">Homodimer.</text>
</comment>
<dbReference type="InterPro" id="IPR027417">
    <property type="entry name" value="P-loop_NTPase"/>
</dbReference>
<evidence type="ECO:0000256" key="2">
    <source>
        <dbReference type="ARBA" id="ARBA00022741"/>
    </source>
</evidence>
<keyword evidence="9" id="KW-1185">Reference proteome</keyword>
<evidence type="ECO:0000256" key="1">
    <source>
        <dbReference type="ARBA" id="ARBA00022723"/>
    </source>
</evidence>
<dbReference type="Proteomes" id="UP000632828">
    <property type="component" value="Unassembled WGS sequence"/>
</dbReference>
<dbReference type="EMBL" id="JACWUN010000011">
    <property type="protein sequence ID" value="MBD1401121.1"/>
    <property type="molecule type" value="Genomic_DNA"/>
</dbReference>
<dbReference type="FunFam" id="3.40.50.300:FF:001119">
    <property type="entry name" value="Iron-sulfur cluster carrier protein"/>
    <property type="match status" value="1"/>
</dbReference>
<organism evidence="8 9">
    <name type="scientific">Pelovirga terrestris</name>
    <dbReference type="NCBI Taxonomy" id="2771352"/>
    <lineage>
        <taxon>Bacteria</taxon>
        <taxon>Pseudomonadati</taxon>
        <taxon>Thermodesulfobacteriota</taxon>
        <taxon>Desulfuromonadia</taxon>
        <taxon>Geobacterales</taxon>
        <taxon>Geobacteraceae</taxon>
        <taxon>Pelovirga</taxon>
    </lineage>
</organism>
<evidence type="ECO:0000256" key="7">
    <source>
        <dbReference type="SAM" id="MobiDB-lite"/>
    </source>
</evidence>
<dbReference type="CDD" id="cd02037">
    <property type="entry name" value="Mrp_NBP35"/>
    <property type="match status" value="1"/>
</dbReference>
<comment type="similarity">
    <text evidence="6">Belongs to the Mrp/NBP35 ATP-binding proteins family.</text>
</comment>
<keyword evidence="4 6" id="KW-0408">Iron</keyword>
<dbReference type="Gene3D" id="3.40.50.300">
    <property type="entry name" value="P-loop containing nucleotide triphosphate hydrolases"/>
    <property type="match status" value="1"/>
</dbReference>
<comment type="caution">
    <text evidence="8">The sequence shown here is derived from an EMBL/GenBank/DDBJ whole genome shotgun (WGS) entry which is preliminary data.</text>
</comment>
<evidence type="ECO:0000313" key="9">
    <source>
        <dbReference type="Proteomes" id="UP000632828"/>
    </source>
</evidence>
<evidence type="ECO:0000256" key="4">
    <source>
        <dbReference type="ARBA" id="ARBA00023004"/>
    </source>
</evidence>
<dbReference type="Pfam" id="PF10609">
    <property type="entry name" value="ParA"/>
    <property type="match status" value="1"/>
</dbReference>
<keyword evidence="6" id="KW-0378">Hydrolase</keyword>
<feature type="compositionally biased region" description="Low complexity" evidence="7">
    <location>
        <begin position="1"/>
        <end position="13"/>
    </location>
</feature>
<comment type="function">
    <text evidence="6">Binds and transfers iron-sulfur (Fe-S) clusters to target apoproteins. Can hydrolyze ATP.</text>
</comment>
<dbReference type="GO" id="GO:0140663">
    <property type="term" value="F:ATP-dependent FeS chaperone activity"/>
    <property type="evidence" value="ECO:0007669"/>
    <property type="project" value="InterPro"/>
</dbReference>
<evidence type="ECO:0000313" key="8">
    <source>
        <dbReference type="EMBL" id="MBD1401121.1"/>
    </source>
</evidence>
<dbReference type="SUPFAM" id="SSF52540">
    <property type="entry name" value="P-loop containing nucleoside triphosphate hydrolases"/>
    <property type="match status" value="1"/>
</dbReference>
<dbReference type="AlphaFoldDB" id="A0A8J6QXV0"/>
<dbReference type="GO" id="GO:0046872">
    <property type="term" value="F:metal ion binding"/>
    <property type="evidence" value="ECO:0007669"/>
    <property type="project" value="UniProtKB-KW"/>
</dbReference>
<keyword evidence="2 6" id="KW-0547">Nucleotide-binding</keyword>
<dbReference type="GO" id="GO:0016226">
    <property type="term" value="P:iron-sulfur cluster assembly"/>
    <property type="evidence" value="ECO:0007669"/>
    <property type="project" value="InterPro"/>
</dbReference>
<dbReference type="PANTHER" id="PTHR42961:SF2">
    <property type="entry name" value="IRON-SULFUR PROTEIN NUBPL"/>
    <property type="match status" value="1"/>
</dbReference>
<evidence type="ECO:0000256" key="6">
    <source>
        <dbReference type="HAMAP-Rule" id="MF_02040"/>
    </source>
</evidence>
<dbReference type="RefSeq" id="WP_191156377.1">
    <property type="nucleotide sequence ID" value="NZ_JACWUN010000011.1"/>
</dbReference>
<dbReference type="InterPro" id="IPR044304">
    <property type="entry name" value="NUBPL-like"/>
</dbReference>